<protein>
    <submittedName>
        <fullName evidence="1">Uncharacterized protein</fullName>
    </submittedName>
</protein>
<accession>A0ACC1HLP6</accession>
<dbReference type="EMBL" id="JAMZIH010002571">
    <property type="protein sequence ID" value="KAJ1677362.1"/>
    <property type="molecule type" value="Genomic_DNA"/>
</dbReference>
<name>A0ACC1HLP6_9FUNG</name>
<dbReference type="Proteomes" id="UP001145114">
    <property type="component" value="Unassembled WGS sequence"/>
</dbReference>
<proteinExistence type="predicted"/>
<keyword evidence="2" id="KW-1185">Reference proteome</keyword>
<reference evidence="1" key="1">
    <citation type="submission" date="2022-06" db="EMBL/GenBank/DDBJ databases">
        <title>Phylogenomic reconstructions and comparative analyses of Kickxellomycotina fungi.</title>
        <authorList>
            <person name="Reynolds N.K."/>
            <person name="Stajich J.E."/>
            <person name="Barry K."/>
            <person name="Grigoriev I.V."/>
            <person name="Crous P."/>
            <person name="Smith M.E."/>
        </authorList>
    </citation>
    <scope>NUCLEOTIDE SEQUENCE</scope>
    <source>
        <strain evidence="1">RSA 2271</strain>
    </source>
</reference>
<comment type="caution">
    <text evidence="1">The sequence shown here is derived from an EMBL/GenBank/DDBJ whole genome shotgun (WGS) entry which is preliminary data.</text>
</comment>
<sequence>MRVTKEDTQSPNIISDLEMQFRKVAEMLDNSTLASLREINRRMIPHKQRLELNFLTNRIRDSKPLDSEKVAKDEVILGVCFFNPRTPTSKMEEYLVLGSQPLTALRDAFYCITDFLITSRDQEQINTKERKVSSSYFYIEKAFYNDMRSPTATDYSRVIIEWANEGDRAERCPRLQGLQSRLMDGARFIDLSIRLRYPYVFVHQGNCEHIMMFTELRLVNPSDDQYVEQYPKQIFRTRQMRHKCRMCASYPAQYVTKNDFHSGMTPCYFCEKCYKPFHFDEDENILLEHEVYPYASANL</sequence>
<organism evidence="1 2">
    <name type="scientific">Spiromyces aspiralis</name>
    <dbReference type="NCBI Taxonomy" id="68401"/>
    <lineage>
        <taxon>Eukaryota</taxon>
        <taxon>Fungi</taxon>
        <taxon>Fungi incertae sedis</taxon>
        <taxon>Zoopagomycota</taxon>
        <taxon>Kickxellomycotina</taxon>
        <taxon>Kickxellomycetes</taxon>
        <taxon>Kickxellales</taxon>
        <taxon>Kickxellaceae</taxon>
        <taxon>Spiromyces</taxon>
    </lineage>
</organism>
<evidence type="ECO:0000313" key="1">
    <source>
        <dbReference type="EMBL" id="KAJ1677362.1"/>
    </source>
</evidence>
<gene>
    <name evidence="1" type="ORF">EV182_006334</name>
</gene>
<evidence type="ECO:0000313" key="2">
    <source>
        <dbReference type="Proteomes" id="UP001145114"/>
    </source>
</evidence>